<dbReference type="InterPro" id="IPR046020">
    <property type="entry name" value="DUF5977"/>
</dbReference>
<dbReference type="EMBL" id="FUZZ01000008">
    <property type="protein sequence ID" value="SKD10487.1"/>
    <property type="molecule type" value="Genomic_DNA"/>
</dbReference>
<organism evidence="2 3">
    <name type="scientific">Chitinophaga ginsengisegetis</name>
    <dbReference type="NCBI Taxonomy" id="393003"/>
    <lineage>
        <taxon>Bacteria</taxon>
        <taxon>Pseudomonadati</taxon>
        <taxon>Bacteroidota</taxon>
        <taxon>Chitinophagia</taxon>
        <taxon>Chitinophagales</taxon>
        <taxon>Chitinophagaceae</taxon>
        <taxon>Chitinophaga</taxon>
    </lineage>
</organism>
<sequence length="1357" mass="149730">MPGSLNLIRSCYILIICGILYPRLVLSQNTAFDEMRKIPITSPDVASLTRAAEFPVTYFNGRPEVSIPIYTIRTGDLEFPISLSYNGGGIRVSEEASWVGLGWSLNVGGVISRQIKGADDDLVSNETFKQYYPDALGNTYQSGAQARNFMLQNNLLYKANGQAYTRQELCPFFCPGEIDGEPDLYVYNFGKYTGKFTGFSTAEVVDISGNNIRFEKSGNGIIATDPEGFRYEFMAVEMSMTAAGPTKTAYYLTKITSPANRILTLKYKTFREYVYPATGTGHSADYIGISSAFTNADYVTQMPDLTEEYIQYQAIAMQGPTGMPTNGGLNSTFSTSTIRTLFLDSIFFENGAVQFIPDSRKDLFGVKLNGITVFNKAGTAVMTAGFDYDYFTARPGNESYTTTSTRPGIKLPYDESYRRKRLKLKGVAVKGEVYKCYYYEGADGFTLPYKSSFEQDYWGYYNGATSNTSLVPDFKRYNFLAAIPPVLRSWVGANRDPKFPQAQEGMLKKIMYPTKGLAEFEYGLHEYNNAPADIIVNYNNVGALNTTTGVTTTTVDIAANCYVDITVNLFCNQPADANPTGTGWDCSCIFPPCSPVNMQNAMWVTIERVNPATGAVSPTEWEYDFSKDIVRNQSGNFVLTNQYFTAGRYKLTANYPDNKVGVQGQKMAYISLKIPVTTNVAPLGTGGGLRLTSSSRFDPVSKITSKKLYTYEQGMMMHFPTYYSGLKNSQIDVLPGSEVTVIDEYITHTLYANPRQPYTFSANGSHVGYGKIKENFTGEALGRTEYLYNVIPDKYPQLSNLDLIPGTPPIPSLENGFLKTVNFYDNTSRLVKSVSNTPVVKKTQTYWAFKQRKQMQSQTINVSNFDMYLHLSFYPIQTGKLLTATSTETVYDNVNTPGISTNKTFEYNDRAFLQSEQLTRSDGTPVVKHYRYPGDFTATTGWIGELKTRNMISTPIEAVTQVNGKLVEGTYKTFALHDNIVTPNEVYAAETLTPATVAFIAPSGTLPAEYKPAGQLDYDAKGNLNYSKANNNISIGYKWGYNKMYPVAECKNAVPSQFYYEDFEGNGSLVSNTTTAHTGKGGYNGSIALASQFSATTAGRTYRLSYFKQNGTVWEHIDQPYTGQSLSGIVDDIRIYPQDGEITTYTYLPLVGISSVITPSGNTSFYSYDAYNRLSMIRDQDGYVMKTFNYAYSATLGQENSTTYSNVAITQNFYKQCTSGEGSLVPYTVPAGKYTAGSPEEANALAQTEIDLQGQSNANTNGTCDVGLAITSIVNGPGTSFTVNFTCPPGMNFFINLFAKDPVTGRPYNDRPYSVPLGSTSFTDDIAKGKTWIFSITAGGTNFPSGISSANVSFTFP</sequence>
<keyword evidence="3" id="KW-1185">Reference proteome</keyword>
<dbReference type="Pfam" id="PF19404">
    <property type="entry name" value="DUF5977"/>
    <property type="match status" value="1"/>
</dbReference>
<dbReference type="Proteomes" id="UP000190166">
    <property type="component" value="Unassembled WGS sequence"/>
</dbReference>
<evidence type="ECO:0000313" key="3">
    <source>
        <dbReference type="Proteomes" id="UP000190166"/>
    </source>
</evidence>
<proteinExistence type="predicted"/>
<dbReference type="STRING" id="393003.SAMN05660461_6405"/>
<accession>A0A1T5PCY3</accession>
<reference evidence="2 3" key="1">
    <citation type="submission" date="2017-02" db="EMBL/GenBank/DDBJ databases">
        <authorList>
            <person name="Peterson S.W."/>
        </authorList>
    </citation>
    <scope>NUCLEOTIDE SEQUENCE [LARGE SCALE GENOMIC DNA]</scope>
    <source>
        <strain evidence="2 3">DSM 18108</strain>
    </source>
</reference>
<protein>
    <submittedName>
        <fullName evidence="2">YD repeat-containing protein</fullName>
    </submittedName>
</protein>
<evidence type="ECO:0000259" key="1">
    <source>
        <dbReference type="Pfam" id="PF19404"/>
    </source>
</evidence>
<feature type="domain" description="DUF5977" evidence="1">
    <location>
        <begin position="1204"/>
        <end position="1264"/>
    </location>
</feature>
<gene>
    <name evidence="2" type="ORF">SAMN05660461_6405</name>
</gene>
<evidence type="ECO:0000313" key="2">
    <source>
        <dbReference type="EMBL" id="SKD10487.1"/>
    </source>
</evidence>
<name>A0A1T5PCY3_9BACT</name>